<dbReference type="EMBL" id="FN568063">
    <property type="protein sequence ID" value="CBJ21944.1"/>
    <property type="molecule type" value="Genomic_DNA"/>
</dbReference>
<feature type="transmembrane region" description="Helical" evidence="1">
    <location>
        <begin position="191"/>
        <end position="213"/>
    </location>
</feature>
<dbReference type="PATRIC" id="fig|365659.3.peg.678"/>
<evidence type="ECO:0000313" key="2">
    <source>
        <dbReference type="EMBL" id="CBJ21944.1"/>
    </source>
</evidence>
<evidence type="ECO:0000256" key="1">
    <source>
        <dbReference type="SAM" id="Phobius"/>
    </source>
</evidence>
<gene>
    <name evidence="2" type="ordered locus">smi_0696</name>
</gene>
<dbReference type="Proteomes" id="UP000008563">
    <property type="component" value="Chromosome"/>
</dbReference>
<organism evidence="2 3">
    <name type="scientific">Streptococcus mitis (strain B6)</name>
    <dbReference type="NCBI Taxonomy" id="365659"/>
    <lineage>
        <taxon>Bacteria</taxon>
        <taxon>Bacillati</taxon>
        <taxon>Bacillota</taxon>
        <taxon>Bacilli</taxon>
        <taxon>Lactobacillales</taxon>
        <taxon>Streptococcaceae</taxon>
        <taxon>Streptococcus</taxon>
        <taxon>Streptococcus mitis group</taxon>
    </lineage>
</organism>
<feature type="transmembrane region" description="Helical" evidence="1">
    <location>
        <begin position="103"/>
        <end position="124"/>
    </location>
</feature>
<protein>
    <submittedName>
        <fullName evidence="2">Uncharacterized protein</fullName>
    </submittedName>
</protein>
<evidence type="ECO:0000313" key="3">
    <source>
        <dbReference type="Proteomes" id="UP000008563"/>
    </source>
</evidence>
<feature type="transmembrane region" description="Helical" evidence="1">
    <location>
        <begin position="145"/>
        <end position="168"/>
    </location>
</feature>
<keyword evidence="1" id="KW-0472">Membrane</keyword>
<sequence length="280" mass="32603">MLQNKSNIEQTNKHLMYMVGIFFVFLILGIWLSTCLWYQIIMTVYFLIIFIFIIIIGISNMKKLKDKAPFEFFSNLLAIALTIFPLSLVVFGKNDNLSDSVKTFYAIAVGIGVNYVIDSIFKFVESEVVGDKKKLLTKKAAFNKILFNIIYISEYISFILIEYLPVWFDNVKQYHIGFINTIIELFCQLDYWLKLLIVTVIILVTLMAIVIIVMESIKKEVNNEMENDMDTLREKLSNELNRVSEIRTLLKNMNTDIDVHLEKIEHKLNVGINKLNKIDK</sequence>
<proteinExistence type="predicted"/>
<keyword evidence="1" id="KW-0812">Transmembrane</keyword>
<feature type="transmembrane region" description="Helical" evidence="1">
    <location>
        <begin position="70"/>
        <end position="91"/>
    </location>
</feature>
<dbReference type="HOGENOM" id="CLU_993646_0_0_9"/>
<accession>D3H7V2</accession>
<name>D3H7V2_STRM6</name>
<feature type="transmembrane region" description="Helical" evidence="1">
    <location>
        <begin position="38"/>
        <end position="58"/>
    </location>
</feature>
<keyword evidence="1" id="KW-1133">Transmembrane helix</keyword>
<dbReference type="OrthoDB" id="9981771at2"/>
<dbReference type="KEGG" id="smb:smi_0696"/>
<feature type="transmembrane region" description="Helical" evidence="1">
    <location>
        <begin position="15"/>
        <end position="32"/>
    </location>
</feature>
<dbReference type="AlphaFoldDB" id="D3H7V2"/>
<reference evidence="2 3" key="1">
    <citation type="journal article" date="2010" name="PLoS ONE">
        <title>The genome of Streptococcus mitis B6--what is a commensal?</title>
        <authorList>
            <person name="Denapaite D."/>
            <person name="Brueckner R."/>
            <person name="Nuhn M."/>
            <person name="Reichmann P."/>
            <person name="Henrich B."/>
            <person name="Maurer P."/>
            <person name="Schaehle Y."/>
            <person name="Selbmann P."/>
            <person name="Zimmermann W."/>
            <person name="Wambutt R."/>
            <person name="Hakenbeck R."/>
        </authorList>
    </citation>
    <scope>NUCLEOTIDE SEQUENCE [LARGE SCALE GENOMIC DNA]</scope>
    <source>
        <strain evidence="2 3">B6</strain>
    </source>
</reference>